<dbReference type="PaxDb" id="2903-EOD06947"/>
<feature type="compositionally biased region" description="Polar residues" evidence="1">
    <location>
        <begin position="568"/>
        <end position="577"/>
    </location>
</feature>
<sequence>MLPPPPPPTPECKAFCEDKTHAWDTKCTWGGCNGCSECSSPAPECKPFCEDKTHAWDTKCTWGGCNGCSECSSPAPECKPFCEDKTHAWDTKCSWGGCNGCSECSSPAPECKPFCEDKTHAWDTKCTWGGCNGCSECSSPAPECKPFCEDKTHAWDTKCTWNGCSGCSECGPEPECEPFCETKTQPWSEKCSWNGCSACGDVCNACKPYCAVKTDPWDLRCTWNGCSGCTDIEEEAGVNGSATINGTATVIVTGRFYAVQFTGDVVEEGDRVAWVSLEYAAEHKGKECDEAFNTSAFSITNSFGNSVDGTWDGTIQDHGGLVEKREEPPGSGNFVLLSDLVLINSGPDTPDALEIPLAEHEPAGTYQLCRLPSNPSSETKRRRKLQSDQQGIFYPDVVAVPPARIDTSHNGGTGCVRCNLWCRASHAKASEKIGIVGLNRKSADDSAAVPDYIVAAEKLAENIQSEHARCIEAVLAAQSAVEQPSAAGSSTGVDPTILEAMMMQLESAKARAKEANAAALIAQRAHEAAEEEVERLRSVLEPKRQRTEATVDEDGPVHGRAGSMARASGTSPTTGAR</sequence>
<feature type="region of interest" description="Disordered" evidence="1">
    <location>
        <begin position="535"/>
        <end position="577"/>
    </location>
</feature>
<organism evidence="2 3">
    <name type="scientific">Emiliania huxleyi (strain CCMP1516)</name>
    <dbReference type="NCBI Taxonomy" id="280463"/>
    <lineage>
        <taxon>Eukaryota</taxon>
        <taxon>Haptista</taxon>
        <taxon>Haptophyta</taxon>
        <taxon>Prymnesiophyceae</taxon>
        <taxon>Isochrysidales</taxon>
        <taxon>Noelaerhabdaceae</taxon>
        <taxon>Emiliania</taxon>
    </lineage>
</organism>
<evidence type="ECO:0008006" key="4">
    <source>
        <dbReference type="Google" id="ProtNLM"/>
    </source>
</evidence>
<dbReference type="AlphaFoldDB" id="A0A0D3I6R2"/>
<reference evidence="3" key="1">
    <citation type="journal article" date="2013" name="Nature">
        <title>Pan genome of the phytoplankton Emiliania underpins its global distribution.</title>
        <authorList>
            <person name="Read B.A."/>
            <person name="Kegel J."/>
            <person name="Klute M.J."/>
            <person name="Kuo A."/>
            <person name="Lefebvre S.C."/>
            <person name="Maumus F."/>
            <person name="Mayer C."/>
            <person name="Miller J."/>
            <person name="Monier A."/>
            <person name="Salamov A."/>
            <person name="Young J."/>
            <person name="Aguilar M."/>
            <person name="Claverie J.M."/>
            <person name="Frickenhaus S."/>
            <person name="Gonzalez K."/>
            <person name="Herman E.K."/>
            <person name="Lin Y.C."/>
            <person name="Napier J."/>
            <person name="Ogata H."/>
            <person name="Sarno A.F."/>
            <person name="Shmutz J."/>
            <person name="Schroeder D."/>
            <person name="de Vargas C."/>
            <person name="Verret F."/>
            <person name="von Dassow P."/>
            <person name="Valentin K."/>
            <person name="Van de Peer Y."/>
            <person name="Wheeler G."/>
            <person name="Dacks J.B."/>
            <person name="Delwiche C.F."/>
            <person name="Dyhrman S.T."/>
            <person name="Glockner G."/>
            <person name="John U."/>
            <person name="Richards T."/>
            <person name="Worden A.Z."/>
            <person name="Zhang X."/>
            <person name="Grigoriev I.V."/>
            <person name="Allen A.E."/>
            <person name="Bidle K."/>
            <person name="Borodovsky M."/>
            <person name="Bowler C."/>
            <person name="Brownlee C."/>
            <person name="Cock J.M."/>
            <person name="Elias M."/>
            <person name="Gladyshev V.N."/>
            <person name="Groth M."/>
            <person name="Guda C."/>
            <person name="Hadaegh A."/>
            <person name="Iglesias-Rodriguez M.D."/>
            <person name="Jenkins J."/>
            <person name="Jones B.M."/>
            <person name="Lawson T."/>
            <person name="Leese F."/>
            <person name="Lindquist E."/>
            <person name="Lobanov A."/>
            <person name="Lomsadze A."/>
            <person name="Malik S.B."/>
            <person name="Marsh M.E."/>
            <person name="Mackinder L."/>
            <person name="Mock T."/>
            <person name="Mueller-Roeber B."/>
            <person name="Pagarete A."/>
            <person name="Parker M."/>
            <person name="Probert I."/>
            <person name="Quesneville H."/>
            <person name="Raines C."/>
            <person name="Rensing S.A."/>
            <person name="Riano-Pachon D.M."/>
            <person name="Richier S."/>
            <person name="Rokitta S."/>
            <person name="Shiraiwa Y."/>
            <person name="Soanes D.M."/>
            <person name="van der Giezen M."/>
            <person name="Wahlund T.M."/>
            <person name="Williams B."/>
            <person name="Wilson W."/>
            <person name="Wolfe G."/>
            <person name="Wurch L.L."/>
        </authorList>
    </citation>
    <scope>NUCLEOTIDE SEQUENCE</scope>
</reference>
<evidence type="ECO:0000313" key="3">
    <source>
        <dbReference type="Proteomes" id="UP000013827"/>
    </source>
</evidence>
<dbReference type="RefSeq" id="XP_005759376.1">
    <property type="nucleotide sequence ID" value="XM_005759319.1"/>
</dbReference>
<reference evidence="2" key="2">
    <citation type="submission" date="2024-10" db="UniProtKB">
        <authorList>
            <consortium name="EnsemblProtists"/>
        </authorList>
    </citation>
    <scope>IDENTIFICATION</scope>
</reference>
<protein>
    <recommendedName>
        <fullName evidence="4">TNFR-Cys domain-containing protein</fullName>
    </recommendedName>
</protein>
<dbReference type="HOGENOM" id="CLU_472871_0_0_1"/>
<proteinExistence type="predicted"/>
<name>A0A0D3I6R2_EMIH1</name>
<dbReference type="EnsemblProtists" id="EOD06947">
    <property type="protein sequence ID" value="EOD06947"/>
    <property type="gene ID" value="EMIHUDRAFT_106629"/>
</dbReference>
<evidence type="ECO:0000313" key="2">
    <source>
        <dbReference type="EnsemblProtists" id="EOD06947"/>
    </source>
</evidence>
<keyword evidence="3" id="KW-1185">Reference proteome</keyword>
<dbReference type="KEGG" id="ehx:EMIHUDRAFT_106629"/>
<dbReference type="Proteomes" id="UP000013827">
    <property type="component" value="Unassembled WGS sequence"/>
</dbReference>
<evidence type="ECO:0000256" key="1">
    <source>
        <dbReference type="SAM" id="MobiDB-lite"/>
    </source>
</evidence>
<accession>A0A0D3I6R2</accession>
<feature type="compositionally biased region" description="Basic and acidic residues" evidence="1">
    <location>
        <begin position="535"/>
        <end position="549"/>
    </location>
</feature>
<dbReference type="GeneID" id="17253095"/>